<protein>
    <submittedName>
        <fullName evidence="2">Hydrolase</fullName>
    </submittedName>
</protein>
<organism evidence="2 3">
    <name type="scientific">Paenibacillus arenilitoris</name>
    <dbReference type="NCBI Taxonomy" id="2772299"/>
    <lineage>
        <taxon>Bacteria</taxon>
        <taxon>Bacillati</taxon>
        <taxon>Bacillota</taxon>
        <taxon>Bacilli</taxon>
        <taxon>Bacillales</taxon>
        <taxon>Paenibacillaceae</taxon>
        <taxon>Paenibacillus</taxon>
    </lineage>
</organism>
<sequence>MIFASDLDQTLIYSARSKGNIEIEDMVPVELYEGRHISYMTKPALGKLRELGSMLSFVPVTTRIPAQYDRIFGIKEQLRPRYAIVSNGGAIFEEGRIDREWDRHVREAVKTYCAGSAEMGELFAKIASPSWVKSTDLCDDLFYSIVVERDSLPLDQLEELRRQAVELGWSYSLQGRKIYLVPEKVSKGAALRYVKEKLASAYVYAAGDSLLDESLLLAADYAIAPAHGELGRVYDSHPHIRFTEARGAYAAEELLEAIFRHAAAGGADRNVPHHS</sequence>
<dbReference type="Proteomes" id="UP000632125">
    <property type="component" value="Unassembled WGS sequence"/>
</dbReference>
<dbReference type="PIRSF" id="PIRSF030802">
    <property type="entry name" value="UCP030802"/>
    <property type="match status" value="1"/>
</dbReference>
<dbReference type="InterPro" id="IPR023214">
    <property type="entry name" value="HAD_sf"/>
</dbReference>
<comment type="caution">
    <text evidence="2">The sequence shown here is derived from an EMBL/GenBank/DDBJ whole genome shotgun (WGS) entry which is preliminary data.</text>
</comment>
<dbReference type="GO" id="GO:0016787">
    <property type="term" value="F:hydrolase activity"/>
    <property type="evidence" value="ECO:0007669"/>
    <property type="project" value="UniProtKB-KW"/>
</dbReference>
<dbReference type="Gene3D" id="3.90.1070.10">
    <property type="match status" value="1"/>
</dbReference>
<dbReference type="InterPro" id="IPR006380">
    <property type="entry name" value="SPP-like_dom"/>
</dbReference>
<evidence type="ECO:0000259" key="1">
    <source>
        <dbReference type="Pfam" id="PF05116"/>
    </source>
</evidence>
<dbReference type="AlphaFoldDB" id="A0A927CPM4"/>
<name>A0A927CPM4_9BACL</name>
<dbReference type="RefSeq" id="WP_190861447.1">
    <property type="nucleotide sequence ID" value="NZ_JACXIY010000014.1"/>
</dbReference>
<accession>A0A927CPM4</accession>
<evidence type="ECO:0000313" key="3">
    <source>
        <dbReference type="Proteomes" id="UP000632125"/>
    </source>
</evidence>
<dbReference type="InterPro" id="IPR024197">
    <property type="entry name" value="TPP-like"/>
</dbReference>
<dbReference type="Gene3D" id="3.40.50.1000">
    <property type="entry name" value="HAD superfamily/HAD-like"/>
    <property type="match status" value="1"/>
</dbReference>
<keyword evidence="2" id="KW-0378">Hydrolase</keyword>
<dbReference type="EMBL" id="JACXIY010000014">
    <property type="protein sequence ID" value="MBD2869395.1"/>
    <property type="molecule type" value="Genomic_DNA"/>
</dbReference>
<feature type="domain" description="Sucrose phosphatase-like" evidence="1">
    <location>
        <begin position="51"/>
        <end position="223"/>
    </location>
</feature>
<evidence type="ECO:0000313" key="2">
    <source>
        <dbReference type="EMBL" id="MBD2869395.1"/>
    </source>
</evidence>
<gene>
    <name evidence="2" type="ORF">IDH41_12470</name>
</gene>
<keyword evidence="3" id="KW-1185">Reference proteome</keyword>
<proteinExistence type="predicted"/>
<reference evidence="2" key="1">
    <citation type="submission" date="2020-09" db="EMBL/GenBank/DDBJ databases">
        <title>A novel bacterium of genus Paenibacillus, isolated from South China Sea.</title>
        <authorList>
            <person name="Huang H."/>
            <person name="Mo K."/>
            <person name="Hu Y."/>
        </authorList>
    </citation>
    <scope>NUCLEOTIDE SEQUENCE</scope>
    <source>
        <strain evidence="2">IB182493</strain>
    </source>
</reference>
<dbReference type="Pfam" id="PF05116">
    <property type="entry name" value="S6PP"/>
    <property type="match status" value="1"/>
</dbReference>
<dbReference type="InterPro" id="IPR036412">
    <property type="entry name" value="HAD-like_sf"/>
</dbReference>
<dbReference type="SUPFAM" id="SSF56784">
    <property type="entry name" value="HAD-like"/>
    <property type="match status" value="1"/>
</dbReference>